<dbReference type="PANTHER" id="PTHR33121">
    <property type="entry name" value="CYCLIC DI-GMP PHOSPHODIESTERASE PDEF"/>
    <property type="match status" value="1"/>
</dbReference>
<protein>
    <recommendedName>
        <fullName evidence="1">EAL domain-containing protein</fullName>
    </recommendedName>
</protein>
<proteinExistence type="predicted"/>
<reference evidence="2" key="1">
    <citation type="submission" date="2019-12" db="EMBL/GenBank/DDBJ databases">
        <authorList>
            <person name="Zhou D."/>
        </authorList>
    </citation>
    <scope>NUCLEOTIDE SEQUENCE</scope>
    <source>
        <strain evidence="2">Kpn47</strain>
        <plasmid evidence="2">pKpn47-FIIK</plasmid>
    </source>
</reference>
<dbReference type="Pfam" id="PF00563">
    <property type="entry name" value="EAL"/>
    <property type="match status" value="1"/>
</dbReference>
<dbReference type="PANTHER" id="PTHR33121:SF71">
    <property type="entry name" value="OXYGEN SENSOR PROTEIN DOSP"/>
    <property type="match status" value="1"/>
</dbReference>
<dbReference type="Gene3D" id="3.20.20.450">
    <property type="entry name" value="EAL domain"/>
    <property type="match status" value="1"/>
</dbReference>
<dbReference type="EMBL" id="MN821369">
    <property type="protein sequence ID" value="QLG01403.1"/>
    <property type="molecule type" value="Genomic_DNA"/>
</dbReference>
<dbReference type="SMART" id="SM00052">
    <property type="entry name" value="EAL"/>
    <property type="match status" value="1"/>
</dbReference>
<dbReference type="SUPFAM" id="SSF141868">
    <property type="entry name" value="EAL domain-like"/>
    <property type="match status" value="1"/>
</dbReference>
<dbReference type="InterPro" id="IPR035919">
    <property type="entry name" value="EAL_sf"/>
</dbReference>
<dbReference type="InterPro" id="IPR001633">
    <property type="entry name" value="EAL_dom"/>
</dbReference>
<keyword evidence="2" id="KW-0614">Plasmid</keyword>
<dbReference type="RefSeq" id="WP_032448306.1">
    <property type="nucleotide sequence ID" value="NZ_CABWOT010000017.1"/>
</dbReference>
<dbReference type="PROSITE" id="PS50883">
    <property type="entry name" value="EAL"/>
    <property type="match status" value="1"/>
</dbReference>
<accession>A0A7D5JVB6</accession>
<dbReference type="AlphaFoldDB" id="A0A7D5JVB6"/>
<feature type="domain" description="EAL" evidence="1">
    <location>
        <begin position="221"/>
        <end position="471"/>
    </location>
</feature>
<name>A0A7D5JVB6_KLEPN</name>
<dbReference type="GO" id="GO:0071111">
    <property type="term" value="F:cyclic-guanylate-specific phosphodiesterase activity"/>
    <property type="evidence" value="ECO:0007669"/>
    <property type="project" value="InterPro"/>
</dbReference>
<organism evidence="2">
    <name type="scientific">Klebsiella pneumoniae</name>
    <dbReference type="NCBI Taxonomy" id="573"/>
    <lineage>
        <taxon>Bacteria</taxon>
        <taxon>Pseudomonadati</taxon>
        <taxon>Pseudomonadota</taxon>
        <taxon>Gammaproteobacteria</taxon>
        <taxon>Enterobacterales</taxon>
        <taxon>Enterobacteriaceae</taxon>
        <taxon>Klebsiella/Raoultella group</taxon>
        <taxon>Klebsiella</taxon>
        <taxon>Klebsiella pneumoniae complex</taxon>
    </lineage>
</organism>
<evidence type="ECO:0000313" key="2">
    <source>
        <dbReference type="EMBL" id="QLG01403.1"/>
    </source>
</evidence>
<evidence type="ECO:0000259" key="1">
    <source>
        <dbReference type="PROSITE" id="PS50883"/>
    </source>
</evidence>
<dbReference type="InterPro" id="IPR050706">
    <property type="entry name" value="Cyclic-di-GMP_PDE-like"/>
</dbReference>
<sequence length="476" mass="54823">MTNYILSPCAMAAEGLTSLMMNGGQRPVWLQPNVETRLSIPTAFSAKEIVVFIPNDPLWMLLVLREASRLLSSAKPPLSMVLLSRSPAPWLWKTMLHQVGDQQLLEAVKMIPSDLPWCQLETFLVQGLSDYPTLRQISAIEIQAYYKTSLGLGKEELNTVFALLHEQSIISYARTRGVSLKTLYSQKKSGLNKIVAYHPHFAAYFPGFIPKRILEQDVTELTVFEREFIFAIHAKQIFPVFQPIVDYSLRLKGGEVLSRWKKSGVVLYPGEFLPYIRSEFTWFLLTFYILQEAVKNINRYKGMVYFSINIPPCVANHDNLCRIMDIAKKKLKNQQWVDRLVLEFSESIDFQYQRKAVENIENLQRVGFRIFLDDCFSLSSVVLPVRMPIFNGYKLDMSVICDLQNNPKISLLIKSLVYYCRLVQSHCIAEGIDSLESFNRFKELGVKFFQGDLFSSPVAQEDLDDVYRRFYHNVNS</sequence>
<geneLocation type="plasmid" evidence="2">
    <name>pKpn47-FIIK</name>
</geneLocation>
<dbReference type="CDD" id="cd01948">
    <property type="entry name" value="EAL"/>
    <property type="match status" value="1"/>
</dbReference>